<sequence>MEESLWRALDVDWMQVEKQGGIFHRIARAVVNFGKGILSGLRSAYEYFLSKLRKTEEECIQKQQESESRYGVPTAGAGPGGGRSTVPKSTRLVSVEAVLRARLRCLVKEACSEMLWPSVGRRDVVQHIMSFIESERPLIDTEVGGKMFQDTGSANLDLFFQSVPQGRPNENEQLKRLLDKAWAESPEVCLKQMFLLGSRDGKQDRYSFYDAMMWLWHKDPHTLLANLHLVPECNYWKDLLEILARICEGPVRSLQRDLALHSHYKRCQKEPEDHKYRMEDAGIEGEGNFRPGSRLQLAEEALKRYDSDPAYRSLFERIARLFAEQLRMDLAAMRRGQQVSLCAKWCPLLYHSFDRRTLLCEGIARWLFPATLPEFAGCSERQYAYRARDLLRKRLSELTEYMKLPERLICQHRWAEIRYKSLPAACLTKHAKSFEKHDPIRFREFMDKVECGKVRVNTGALQPHEILKRVQRANDKASAQGQWRAMVERIREAGQLQDCIAVCDESGSMSCKAAPYISCMDVAIALSLLVAELSSGPLARQVITFHDRPWSNCPTLPTCASWWSS</sequence>
<feature type="domain" description="DUF7788" evidence="3">
    <location>
        <begin position="498"/>
        <end position="549"/>
    </location>
</feature>
<dbReference type="EMBL" id="LSRX01000040">
    <property type="protein sequence ID" value="OLQ12590.1"/>
    <property type="molecule type" value="Genomic_DNA"/>
</dbReference>
<keyword evidence="5" id="KW-1185">Reference proteome</keyword>
<accession>A0A1Q9EYR7</accession>
<evidence type="ECO:0000259" key="3">
    <source>
        <dbReference type="Pfam" id="PF25043"/>
    </source>
</evidence>
<evidence type="ECO:0000256" key="1">
    <source>
        <dbReference type="SAM" id="MobiDB-lite"/>
    </source>
</evidence>
<dbReference type="OMA" id="AKQLFPH"/>
<evidence type="ECO:0000313" key="5">
    <source>
        <dbReference type="Proteomes" id="UP000186817"/>
    </source>
</evidence>
<name>A0A1Q9EYR7_SYMMI</name>
<dbReference type="OrthoDB" id="1149618at2759"/>
<organism evidence="4 5">
    <name type="scientific">Symbiodinium microadriaticum</name>
    <name type="common">Dinoflagellate</name>
    <name type="synonym">Zooxanthella microadriatica</name>
    <dbReference type="NCBI Taxonomy" id="2951"/>
    <lineage>
        <taxon>Eukaryota</taxon>
        <taxon>Sar</taxon>
        <taxon>Alveolata</taxon>
        <taxon>Dinophyceae</taxon>
        <taxon>Suessiales</taxon>
        <taxon>Symbiodiniaceae</taxon>
        <taxon>Symbiodinium</taxon>
    </lineage>
</organism>
<feature type="region of interest" description="Disordered" evidence="1">
    <location>
        <begin position="63"/>
        <end position="86"/>
    </location>
</feature>
<dbReference type="Pfam" id="PF25043">
    <property type="entry name" value="DUF7788"/>
    <property type="match status" value="1"/>
</dbReference>
<dbReference type="PANTHER" id="PTHR31373">
    <property type="entry name" value="OS06G0652100 PROTEIN"/>
    <property type="match status" value="1"/>
</dbReference>
<dbReference type="Pfam" id="PF11443">
    <property type="entry name" value="DUF2828"/>
    <property type="match status" value="1"/>
</dbReference>
<feature type="domain" description="DUF2828" evidence="2">
    <location>
        <begin position="141"/>
        <end position="496"/>
    </location>
</feature>
<gene>
    <name evidence="4" type="ORF">AK812_SmicGene3469</name>
</gene>
<evidence type="ECO:0000313" key="4">
    <source>
        <dbReference type="EMBL" id="OLQ12590.1"/>
    </source>
</evidence>
<reference evidence="4 5" key="1">
    <citation type="submission" date="2016-02" db="EMBL/GenBank/DDBJ databases">
        <title>Genome analysis of coral dinoflagellate symbionts highlights evolutionary adaptations to a symbiotic lifestyle.</title>
        <authorList>
            <person name="Aranda M."/>
            <person name="Li Y."/>
            <person name="Liew Y.J."/>
            <person name="Baumgarten S."/>
            <person name="Simakov O."/>
            <person name="Wilson M."/>
            <person name="Piel J."/>
            <person name="Ashoor H."/>
            <person name="Bougouffa S."/>
            <person name="Bajic V.B."/>
            <person name="Ryu T."/>
            <person name="Ravasi T."/>
            <person name="Bayer T."/>
            <person name="Micklem G."/>
            <person name="Kim H."/>
            <person name="Bhak J."/>
            <person name="Lajeunesse T.C."/>
            <person name="Voolstra C.R."/>
        </authorList>
    </citation>
    <scope>NUCLEOTIDE SEQUENCE [LARGE SCALE GENOMIC DNA]</scope>
    <source>
        <strain evidence="4 5">CCMP2467</strain>
    </source>
</reference>
<proteinExistence type="predicted"/>
<dbReference type="AlphaFoldDB" id="A0A1Q9EYR7"/>
<protein>
    <submittedName>
        <fullName evidence="4">Uncharacterized protein</fullName>
    </submittedName>
</protein>
<dbReference type="InterPro" id="IPR011205">
    <property type="entry name" value="UCP015417_vWA"/>
</dbReference>
<dbReference type="PANTHER" id="PTHR31373:SF27">
    <property type="entry name" value="TROVE DOMAIN-CONTAINING PROTEIN"/>
    <property type="match status" value="1"/>
</dbReference>
<dbReference type="InterPro" id="IPR056690">
    <property type="entry name" value="DUF7788"/>
</dbReference>
<comment type="caution">
    <text evidence="4">The sequence shown here is derived from an EMBL/GenBank/DDBJ whole genome shotgun (WGS) entry which is preliminary data.</text>
</comment>
<dbReference type="Proteomes" id="UP000186817">
    <property type="component" value="Unassembled WGS sequence"/>
</dbReference>
<evidence type="ECO:0000259" key="2">
    <source>
        <dbReference type="Pfam" id="PF11443"/>
    </source>
</evidence>
<dbReference type="InterPro" id="IPR058580">
    <property type="entry name" value="DUF2828"/>
</dbReference>